<proteinExistence type="inferred from homology"/>
<reference evidence="4" key="1">
    <citation type="journal article" date="2014" name="Int. J. Syst. Evol. Microbiol.">
        <title>Complete genome sequence of Corynebacterium casei LMG S-19264T (=DSM 44701T), isolated from a smear-ripened cheese.</title>
        <authorList>
            <consortium name="US DOE Joint Genome Institute (JGI-PGF)"/>
            <person name="Walter F."/>
            <person name="Albersmeier A."/>
            <person name="Kalinowski J."/>
            <person name="Ruckert C."/>
        </authorList>
    </citation>
    <scope>NUCLEOTIDE SEQUENCE</scope>
    <source>
        <strain evidence="4">KCTC 12343</strain>
    </source>
</reference>
<organism evidence="4 7">
    <name type="scientific">Pseudoduganella albidiflava</name>
    <dbReference type="NCBI Taxonomy" id="321983"/>
    <lineage>
        <taxon>Bacteria</taxon>
        <taxon>Pseudomonadati</taxon>
        <taxon>Pseudomonadota</taxon>
        <taxon>Betaproteobacteria</taxon>
        <taxon>Burkholderiales</taxon>
        <taxon>Oxalobacteraceae</taxon>
        <taxon>Telluria group</taxon>
        <taxon>Pseudoduganella</taxon>
    </lineage>
</organism>
<gene>
    <name evidence="5" type="ORF">EYF70_08030</name>
    <name evidence="4" type="ORF">GCM10007387_10450</name>
</gene>
<feature type="domain" description="Leucine-binding protein" evidence="3">
    <location>
        <begin position="27"/>
        <end position="356"/>
    </location>
</feature>
<dbReference type="Gene3D" id="3.40.50.2300">
    <property type="match status" value="2"/>
</dbReference>
<dbReference type="EMBL" id="BMWV01000002">
    <property type="protein sequence ID" value="GGY30666.1"/>
    <property type="molecule type" value="Genomic_DNA"/>
</dbReference>
<accession>A0A411WVH9</accession>
<evidence type="ECO:0000313" key="6">
    <source>
        <dbReference type="Proteomes" id="UP000292307"/>
    </source>
</evidence>
<evidence type="ECO:0000259" key="3">
    <source>
        <dbReference type="Pfam" id="PF13458"/>
    </source>
</evidence>
<evidence type="ECO:0000313" key="4">
    <source>
        <dbReference type="EMBL" id="GGY30666.1"/>
    </source>
</evidence>
<dbReference type="InterPro" id="IPR028081">
    <property type="entry name" value="Leu-bd"/>
</dbReference>
<evidence type="ECO:0000313" key="7">
    <source>
        <dbReference type="Proteomes" id="UP000628442"/>
    </source>
</evidence>
<reference evidence="4" key="3">
    <citation type="submission" date="2022-12" db="EMBL/GenBank/DDBJ databases">
        <authorList>
            <person name="Sun Q."/>
            <person name="Kim S."/>
        </authorList>
    </citation>
    <scope>NUCLEOTIDE SEQUENCE</scope>
    <source>
        <strain evidence="4">KCTC 12343</strain>
    </source>
</reference>
<dbReference type="PANTHER" id="PTHR30483:SF38">
    <property type="entry name" value="BLR7848 PROTEIN"/>
    <property type="match status" value="1"/>
</dbReference>
<dbReference type="PANTHER" id="PTHR30483">
    <property type="entry name" value="LEUCINE-SPECIFIC-BINDING PROTEIN"/>
    <property type="match status" value="1"/>
</dbReference>
<keyword evidence="2" id="KW-0732">Signal</keyword>
<dbReference type="Pfam" id="PF13458">
    <property type="entry name" value="Peripla_BP_6"/>
    <property type="match status" value="1"/>
</dbReference>
<dbReference type="Proteomes" id="UP000292307">
    <property type="component" value="Chromosome"/>
</dbReference>
<dbReference type="Proteomes" id="UP000628442">
    <property type="component" value="Unassembled WGS sequence"/>
</dbReference>
<dbReference type="SUPFAM" id="SSF53822">
    <property type="entry name" value="Periplasmic binding protein-like I"/>
    <property type="match status" value="1"/>
</dbReference>
<dbReference type="CDD" id="cd06333">
    <property type="entry name" value="PBP1_ABC_RPA1789-like"/>
    <property type="match status" value="1"/>
</dbReference>
<dbReference type="InterPro" id="IPR051010">
    <property type="entry name" value="BCAA_transport"/>
</dbReference>
<dbReference type="EMBL" id="CP036401">
    <property type="protein sequence ID" value="QBI00801.1"/>
    <property type="molecule type" value="Genomic_DNA"/>
</dbReference>
<keyword evidence="6" id="KW-1185">Reference proteome</keyword>
<evidence type="ECO:0000256" key="1">
    <source>
        <dbReference type="ARBA" id="ARBA00010062"/>
    </source>
</evidence>
<evidence type="ECO:0000313" key="5">
    <source>
        <dbReference type="EMBL" id="QBI00801.1"/>
    </source>
</evidence>
<comment type="similarity">
    <text evidence="1">Belongs to the leucine-binding protein family.</text>
</comment>
<dbReference type="RefSeq" id="WP_131144930.1">
    <property type="nucleotide sequence ID" value="NZ_BMWV01000002.1"/>
</dbReference>
<dbReference type="AlphaFoldDB" id="A0A411WVH9"/>
<evidence type="ECO:0000256" key="2">
    <source>
        <dbReference type="ARBA" id="ARBA00022729"/>
    </source>
</evidence>
<name>A0A411WVH9_9BURK</name>
<dbReference type="InterPro" id="IPR028082">
    <property type="entry name" value="Peripla_BP_I"/>
</dbReference>
<sequence length="384" mass="40912">MKHRSLIRTAALAAVLSVPLLGWAADLKLGFITSLSGPSSSLGIPYSKGLQAGVTYRPDIAGKKVQVVQLDDASDPTTAARNARKLVVEDNVDALIGTAGTPSGIAIAGVARELKVPFISVAQVKPDAGNGGWMVNVPQATPLMVDTLVAHMQRSGVKTVAYIGFSDAWGDIVYDALLVAAKKNGIKVVTNERYARNDSSVTGQALKIVAARPDAVLSGTSGTPGALAYLGLKARGYRGKIYGTHGIINPDFIRVGGGALENLYAPTGPVVVADQLPANHLSRKISLDFRSAYKKTFQADATDAFAPYAFDAWLIFLDAAQRTMAQKQPGTPEFRAALLNSLLSTKELVGTQGVYNFRPENIFNTDPRSVVMVRLEKGKWKYMP</sequence>
<dbReference type="OrthoDB" id="5290698at2"/>
<reference evidence="5 6" key="2">
    <citation type="submission" date="2019-02" db="EMBL/GenBank/DDBJ databases">
        <title>Draft Genome Sequences of Six Type Strains of the Genus Massilia.</title>
        <authorList>
            <person name="Miess H."/>
            <person name="Frediansyhah A."/>
            <person name="Gross H."/>
        </authorList>
    </citation>
    <scope>NUCLEOTIDE SEQUENCE [LARGE SCALE GENOMIC DNA]</scope>
    <source>
        <strain evidence="5 6">DSM 17472</strain>
    </source>
</reference>
<protein>
    <submittedName>
        <fullName evidence="4">ABC transporter substrate-binding protein</fullName>
    </submittedName>
</protein>